<evidence type="ECO:0000256" key="2">
    <source>
        <dbReference type="ARBA" id="ARBA00022475"/>
    </source>
</evidence>
<keyword evidence="5" id="KW-0297">G-protein coupled receptor</keyword>
<dbReference type="PROSITE" id="PS50262">
    <property type="entry name" value="G_PROTEIN_RECEP_F1_2"/>
    <property type="match status" value="1"/>
</dbReference>
<evidence type="ECO:0000256" key="9">
    <source>
        <dbReference type="SAM" id="Phobius"/>
    </source>
</evidence>
<gene>
    <name evidence="12" type="primary">LOC102810191</name>
</gene>
<sequence>MGTAEGWQQPMRSYLHDWLPNPDTNQGPVNFNGICRYELMYDKVWHTLILTTLVVLIPWFVMITLYARIWTIARRQVRAINWEEGTAFKREWKVTKMVALVLGYFVLAWFPMLLFLFFGLSCQCEINRYFRAVGRIMLHSNSAINVVIYGICNPEFRVAFRRILLQVFCCKKVLPNGNVSNW</sequence>
<dbReference type="PANTHER" id="PTHR24249">
    <property type="entry name" value="HISTAMINE RECEPTOR-RELATED G-PROTEIN COUPLED RECEPTOR"/>
    <property type="match status" value="1"/>
</dbReference>
<dbReference type="InterPro" id="IPR000276">
    <property type="entry name" value="GPCR_Rhodpsn"/>
</dbReference>
<accession>A0ABM0M0M1</accession>
<evidence type="ECO:0000256" key="1">
    <source>
        <dbReference type="ARBA" id="ARBA00004651"/>
    </source>
</evidence>
<dbReference type="PRINTS" id="PR00237">
    <property type="entry name" value="GPCRRHODOPSN"/>
</dbReference>
<evidence type="ECO:0000313" key="11">
    <source>
        <dbReference type="Proteomes" id="UP000694865"/>
    </source>
</evidence>
<dbReference type="InterPro" id="IPR050569">
    <property type="entry name" value="TAAR"/>
</dbReference>
<evidence type="ECO:0000256" key="5">
    <source>
        <dbReference type="ARBA" id="ARBA00023040"/>
    </source>
</evidence>
<comment type="subcellular location">
    <subcellularLocation>
        <location evidence="1">Cell membrane</location>
        <topology evidence="1">Multi-pass membrane protein</topology>
    </subcellularLocation>
</comment>
<name>A0ABM0M0M1_SACKO</name>
<keyword evidence="6 9" id="KW-0472">Membrane</keyword>
<feature type="domain" description="G-protein coupled receptors family 1 profile" evidence="10">
    <location>
        <begin position="35"/>
        <end position="149"/>
    </location>
</feature>
<evidence type="ECO:0000256" key="4">
    <source>
        <dbReference type="ARBA" id="ARBA00022989"/>
    </source>
</evidence>
<evidence type="ECO:0000256" key="6">
    <source>
        <dbReference type="ARBA" id="ARBA00023136"/>
    </source>
</evidence>
<dbReference type="RefSeq" id="XP_006813562.1">
    <property type="nucleotide sequence ID" value="XM_006813499.1"/>
</dbReference>
<evidence type="ECO:0000259" key="10">
    <source>
        <dbReference type="PROSITE" id="PS50262"/>
    </source>
</evidence>
<dbReference type="SUPFAM" id="SSF81321">
    <property type="entry name" value="Family A G protein-coupled receptor-like"/>
    <property type="match status" value="1"/>
</dbReference>
<feature type="transmembrane region" description="Helical" evidence="9">
    <location>
        <begin position="98"/>
        <end position="120"/>
    </location>
</feature>
<organism evidence="11 12">
    <name type="scientific">Saccoglossus kowalevskii</name>
    <name type="common">Acorn worm</name>
    <dbReference type="NCBI Taxonomy" id="10224"/>
    <lineage>
        <taxon>Eukaryota</taxon>
        <taxon>Metazoa</taxon>
        <taxon>Hemichordata</taxon>
        <taxon>Enteropneusta</taxon>
        <taxon>Harrimaniidae</taxon>
        <taxon>Saccoglossus</taxon>
    </lineage>
</organism>
<feature type="transmembrane region" description="Helical" evidence="9">
    <location>
        <begin position="44"/>
        <end position="67"/>
    </location>
</feature>
<dbReference type="InterPro" id="IPR017452">
    <property type="entry name" value="GPCR_Rhodpsn_7TM"/>
</dbReference>
<dbReference type="Proteomes" id="UP000694865">
    <property type="component" value="Unplaced"/>
</dbReference>
<dbReference type="PANTHER" id="PTHR24249:SF372">
    <property type="entry name" value="G-PROTEIN COUPLED RECEPTORS FAMILY 1 PROFILE DOMAIN-CONTAINING PROTEIN"/>
    <property type="match status" value="1"/>
</dbReference>
<keyword evidence="3 9" id="KW-0812">Transmembrane</keyword>
<keyword evidence="2" id="KW-1003">Cell membrane</keyword>
<dbReference type="Gene3D" id="1.20.1070.10">
    <property type="entry name" value="Rhodopsin 7-helix transmembrane proteins"/>
    <property type="match status" value="1"/>
</dbReference>
<evidence type="ECO:0000256" key="7">
    <source>
        <dbReference type="ARBA" id="ARBA00023170"/>
    </source>
</evidence>
<keyword evidence="7" id="KW-0675">Receptor</keyword>
<dbReference type="Pfam" id="PF00001">
    <property type="entry name" value="7tm_1"/>
    <property type="match status" value="1"/>
</dbReference>
<reference evidence="12" key="1">
    <citation type="submission" date="2025-08" db="UniProtKB">
        <authorList>
            <consortium name="RefSeq"/>
        </authorList>
    </citation>
    <scope>IDENTIFICATION</scope>
    <source>
        <tissue evidence="12">Testes</tissue>
    </source>
</reference>
<evidence type="ECO:0000313" key="12">
    <source>
        <dbReference type="RefSeq" id="XP_006813562.1"/>
    </source>
</evidence>
<dbReference type="GeneID" id="102810191"/>
<keyword evidence="4 9" id="KW-1133">Transmembrane helix</keyword>
<proteinExistence type="predicted"/>
<evidence type="ECO:0000256" key="8">
    <source>
        <dbReference type="ARBA" id="ARBA00023224"/>
    </source>
</evidence>
<keyword evidence="8" id="KW-0807">Transducer</keyword>
<evidence type="ECO:0000256" key="3">
    <source>
        <dbReference type="ARBA" id="ARBA00022692"/>
    </source>
</evidence>
<keyword evidence="11" id="KW-1185">Reference proteome</keyword>
<protein>
    <submittedName>
        <fullName evidence="12">Adenosine receptor A1-like</fullName>
    </submittedName>
</protein>